<evidence type="ECO:0000256" key="4">
    <source>
        <dbReference type="ARBA" id="ARBA00022452"/>
    </source>
</evidence>
<evidence type="ECO:0000256" key="5">
    <source>
        <dbReference type="ARBA" id="ARBA00022692"/>
    </source>
</evidence>
<dbReference type="PANTHER" id="PTHR30026">
    <property type="entry name" value="OUTER MEMBRANE PROTEIN TOLC"/>
    <property type="match status" value="1"/>
</dbReference>
<keyword evidence="7" id="KW-0998">Cell outer membrane</keyword>
<evidence type="ECO:0000256" key="1">
    <source>
        <dbReference type="ARBA" id="ARBA00004442"/>
    </source>
</evidence>
<evidence type="ECO:0000313" key="9">
    <source>
        <dbReference type="EMBL" id="MFD1003568.1"/>
    </source>
</evidence>
<sequence length="441" mass="50534">MAKYKVLLMLVGLLISWQVYSQQASDTIPGTFTLEQCISYTLKNGAAVHQAQIDASIAERDVRIGLSSWLPQISAQYAAVHNIRRQTSVFGDQVITIGTKYNSNILFQATQTLYSNDVFLASRAAKYTRMQAAENIQSNKIDAVVEVSKAFYDILFTREQLRILNENILRQEKQYRDAHSRYESGLADKTDYQRASISLANTRSSRKRTYESTHAKFAYLKQLMGIDPKKELTLQYDSATLMSEGILIDTTQTPSYVSRIEYQQLQTQMRLLQLNTNYYKLGFLPTLSAYINYNPLFFNNSLPDLYNKAYPTSALGIQASIPIFTGTKRLQNVKRARLQEDRLQVQLDNTQRAIYTEYQTALANYKSDYNEWQVLRQNAEIAKEVYNTIKLQYDEGIKAYVDLIVAETDLQTAQLNYYNALFQVLSSKLDYEKALGIINVN</sequence>
<feature type="signal peptide" evidence="8">
    <location>
        <begin position="1"/>
        <end position="21"/>
    </location>
</feature>
<evidence type="ECO:0000256" key="8">
    <source>
        <dbReference type="SAM" id="SignalP"/>
    </source>
</evidence>
<keyword evidence="5" id="KW-0812">Transmembrane</keyword>
<dbReference type="RefSeq" id="WP_377586404.1">
    <property type="nucleotide sequence ID" value="NZ_JBHTKA010000016.1"/>
</dbReference>
<proteinExistence type="inferred from homology"/>
<gene>
    <name evidence="9" type="ORF">ACFQ21_29860</name>
</gene>
<dbReference type="SUPFAM" id="SSF56954">
    <property type="entry name" value="Outer membrane efflux proteins (OEP)"/>
    <property type="match status" value="1"/>
</dbReference>
<dbReference type="Gene3D" id="1.20.1600.10">
    <property type="entry name" value="Outer membrane efflux proteins (OEP)"/>
    <property type="match status" value="1"/>
</dbReference>
<feature type="chain" id="PRO_5046518767" evidence="8">
    <location>
        <begin position="22"/>
        <end position="441"/>
    </location>
</feature>
<keyword evidence="4" id="KW-1134">Transmembrane beta strand</keyword>
<keyword evidence="6" id="KW-0472">Membrane</keyword>
<name>A0ABW3KBG1_9BACT</name>
<comment type="similarity">
    <text evidence="2">Belongs to the outer membrane factor (OMF) (TC 1.B.17) family.</text>
</comment>
<reference evidence="10" key="1">
    <citation type="journal article" date="2019" name="Int. J. Syst. Evol. Microbiol.">
        <title>The Global Catalogue of Microorganisms (GCM) 10K type strain sequencing project: providing services to taxonomists for standard genome sequencing and annotation.</title>
        <authorList>
            <consortium name="The Broad Institute Genomics Platform"/>
            <consortium name="The Broad Institute Genome Sequencing Center for Infectious Disease"/>
            <person name="Wu L."/>
            <person name="Ma J."/>
        </authorList>
    </citation>
    <scope>NUCLEOTIDE SEQUENCE [LARGE SCALE GENOMIC DNA]</scope>
    <source>
        <strain evidence="10">CCUG 58938</strain>
    </source>
</reference>
<dbReference type="Pfam" id="PF02321">
    <property type="entry name" value="OEP"/>
    <property type="match status" value="2"/>
</dbReference>
<comment type="caution">
    <text evidence="9">The sequence shown here is derived from an EMBL/GenBank/DDBJ whole genome shotgun (WGS) entry which is preliminary data.</text>
</comment>
<dbReference type="Proteomes" id="UP001597112">
    <property type="component" value="Unassembled WGS sequence"/>
</dbReference>
<keyword evidence="10" id="KW-1185">Reference proteome</keyword>
<protein>
    <submittedName>
        <fullName evidence="9">TolC family protein</fullName>
    </submittedName>
</protein>
<evidence type="ECO:0000313" key="10">
    <source>
        <dbReference type="Proteomes" id="UP001597112"/>
    </source>
</evidence>
<keyword evidence="8" id="KW-0732">Signal</keyword>
<organism evidence="9 10">
    <name type="scientific">Ohtaekwangia kribbensis</name>
    <dbReference type="NCBI Taxonomy" id="688913"/>
    <lineage>
        <taxon>Bacteria</taxon>
        <taxon>Pseudomonadati</taxon>
        <taxon>Bacteroidota</taxon>
        <taxon>Cytophagia</taxon>
        <taxon>Cytophagales</taxon>
        <taxon>Fulvivirgaceae</taxon>
        <taxon>Ohtaekwangia</taxon>
    </lineage>
</organism>
<dbReference type="EMBL" id="JBHTKA010000016">
    <property type="protein sequence ID" value="MFD1003568.1"/>
    <property type="molecule type" value="Genomic_DNA"/>
</dbReference>
<evidence type="ECO:0000256" key="6">
    <source>
        <dbReference type="ARBA" id="ARBA00023136"/>
    </source>
</evidence>
<keyword evidence="3" id="KW-0813">Transport</keyword>
<dbReference type="InterPro" id="IPR003423">
    <property type="entry name" value="OMP_efflux"/>
</dbReference>
<evidence type="ECO:0000256" key="3">
    <source>
        <dbReference type="ARBA" id="ARBA00022448"/>
    </source>
</evidence>
<evidence type="ECO:0000256" key="7">
    <source>
        <dbReference type="ARBA" id="ARBA00023237"/>
    </source>
</evidence>
<comment type="subcellular location">
    <subcellularLocation>
        <location evidence="1">Cell outer membrane</location>
    </subcellularLocation>
</comment>
<dbReference type="InterPro" id="IPR051906">
    <property type="entry name" value="TolC-like"/>
</dbReference>
<accession>A0ABW3KBG1</accession>
<dbReference type="PANTHER" id="PTHR30026:SF20">
    <property type="entry name" value="OUTER MEMBRANE PROTEIN TOLC"/>
    <property type="match status" value="1"/>
</dbReference>
<evidence type="ECO:0000256" key="2">
    <source>
        <dbReference type="ARBA" id="ARBA00007613"/>
    </source>
</evidence>